<keyword evidence="2" id="KW-1185">Reference proteome</keyword>
<protein>
    <recommendedName>
        <fullName evidence="3">Ankyrin repeat protein</fullName>
    </recommendedName>
</protein>
<reference evidence="1" key="1">
    <citation type="submission" date="2021-01" db="EMBL/GenBank/DDBJ databases">
        <authorList>
            <consortium name="Genoscope - CEA"/>
            <person name="William W."/>
        </authorList>
    </citation>
    <scope>NUCLEOTIDE SEQUENCE</scope>
</reference>
<evidence type="ECO:0008006" key="3">
    <source>
        <dbReference type="Google" id="ProtNLM"/>
    </source>
</evidence>
<sequence length="102" mass="12128">MKGADPFIISTSGYNVFYICAYRGHNECLHMKYQMLRLCMFKNKKIKVQIRKIQINLRKELILIVKMIYYVLLCIQQQKGFLDVVRVLFENGANIYSLDNRD</sequence>
<dbReference type="EMBL" id="CAJJDN010000001">
    <property type="protein sequence ID" value="CAD8045889.1"/>
    <property type="molecule type" value="Genomic_DNA"/>
</dbReference>
<dbReference type="Proteomes" id="UP000692954">
    <property type="component" value="Unassembled WGS sequence"/>
</dbReference>
<evidence type="ECO:0000313" key="1">
    <source>
        <dbReference type="EMBL" id="CAD8045889.1"/>
    </source>
</evidence>
<comment type="caution">
    <text evidence="1">The sequence shown here is derived from an EMBL/GenBank/DDBJ whole genome shotgun (WGS) entry which is preliminary data.</text>
</comment>
<dbReference type="AlphaFoldDB" id="A0A8S1JWR7"/>
<organism evidence="1 2">
    <name type="scientific">Paramecium sonneborni</name>
    <dbReference type="NCBI Taxonomy" id="65129"/>
    <lineage>
        <taxon>Eukaryota</taxon>
        <taxon>Sar</taxon>
        <taxon>Alveolata</taxon>
        <taxon>Ciliophora</taxon>
        <taxon>Intramacronucleata</taxon>
        <taxon>Oligohymenophorea</taxon>
        <taxon>Peniculida</taxon>
        <taxon>Parameciidae</taxon>
        <taxon>Paramecium</taxon>
    </lineage>
</organism>
<accession>A0A8S1JWR7</accession>
<name>A0A8S1JWR7_9CILI</name>
<gene>
    <name evidence="1" type="ORF">PSON_ATCC_30995.1.T0010336</name>
</gene>
<evidence type="ECO:0000313" key="2">
    <source>
        <dbReference type="Proteomes" id="UP000692954"/>
    </source>
</evidence>
<proteinExistence type="predicted"/>